<evidence type="ECO:0000313" key="7">
    <source>
        <dbReference type="EMBL" id="KAK7940727.1"/>
    </source>
</evidence>
<comment type="caution">
    <text evidence="7">The sequence shown here is derived from an EMBL/GenBank/DDBJ whole genome shotgun (WGS) entry which is preliminary data.</text>
</comment>
<comment type="subcellular location">
    <subcellularLocation>
        <location evidence="1 6">Mitochondrion</location>
    </subcellularLocation>
</comment>
<protein>
    <recommendedName>
        <fullName evidence="3 6">Altered inheritance of mitochondria protein 24, mitochondrial</fullName>
    </recommendedName>
</protein>
<evidence type="ECO:0000256" key="1">
    <source>
        <dbReference type="ARBA" id="ARBA00004173"/>
    </source>
</evidence>
<name>A0ABR1PUN4_9PEZI</name>
<evidence type="ECO:0000256" key="6">
    <source>
        <dbReference type="RuleBase" id="RU363045"/>
    </source>
</evidence>
<evidence type="ECO:0000256" key="3">
    <source>
        <dbReference type="ARBA" id="ARBA00013287"/>
    </source>
</evidence>
<evidence type="ECO:0000313" key="8">
    <source>
        <dbReference type="Proteomes" id="UP001391051"/>
    </source>
</evidence>
<dbReference type="InterPro" id="IPR016031">
    <property type="entry name" value="Trp_RNA-bd_attenuator-like_dom"/>
</dbReference>
<comment type="similarity">
    <text evidence="2 6">Belongs to the AIM24 family.</text>
</comment>
<dbReference type="PANTHER" id="PTHR36959">
    <property type="entry name" value="ALTERED INHERITANCE OF MITOCHONDRIA PROTEIN 24, MITOCHONDRIAL"/>
    <property type="match status" value="1"/>
</dbReference>
<dbReference type="SUPFAM" id="SSF51219">
    <property type="entry name" value="TRAP-like"/>
    <property type="match status" value="1"/>
</dbReference>
<evidence type="ECO:0000256" key="5">
    <source>
        <dbReference type="ARBA" id="ARBA00023128"/>
    </source>
</evidence>
<evidence type="ECO:0000256" key="2">
    <source>
        <dbReference type="ARBA" id="ARBA00009322"/>
    </source>
</evidence>
<keyword evidence="4" id="KW-0809">Transit peptide</keyword>
<dbReference type="Proteomes" id="UP001391051">
    <property type="component" value="Unassembled WGS sequence"/>
</dbReference>
<dbReference type="Pfam" id="PF01987">
    <property type="entry name" value="AIM24"/>
    <property type="match status" value="1"/>
</dbReference>
<organism evidence="7 8">
    <name type="scientific">Apiospora aurea</name>
    <dbReference type="NCBI Taxonomy" id="335848"/>
    <lineage>
        <taxon>Eukaryota</taxon>
        <taxon>Fungi</taxon>
        <taxon>Dikarya</taxon>
        <taxon>Ascomycota</taxon>
        <taxon>Pezizomycotina</taxon>
        <taxon>Sordariomycetes</taxon>
        <taxon>Xylariomycetidae</taxon>
        <taxon>Amphisphaeriales</taxon>
        <taxon>Apiosporaceae</taxon>
        <taxon>Apiospora</taxon>
    </lineage>
</organism>
<accession>A0ABR1PUN4</accession>
<dbReference type="RefSeq" id="XP_066693479.1">
    <property type="nucleotide sequence ID" value="XM_066849336.1"/>
</dbReference>
<keyword evidence="8" id="KW-1185">Reference proteome</keyword>
<gene>
    <name evidence="7" type="ORF">PG986_013114</name>
</gene>
<sequence length="383" mass="41591">MRTASTLIRRGRASQLAGQSSHICRQCRAIQISSSPTTDSPRLGGDAFGASLDTSRDVADARFEVLGTPYSLLSVSLAASQRLYTRRGTLVAVSGKAQNAQSMLSLLSPLSRAATGVPFLYQRITSTSPITALIATKSPTTTFTVLHLDGTTDWMVAQRSALLAWTGHTLQVTPRIQYRLPLANWGSSELTGRGLAALSAPGHTYQLTLAEGEEFVAHPSNVVAYTITRNPPLPFRFKSTGITFQIPSVTNWLGNTKFFRTMRQTDWYKLMSRVLFSMRTTARRTIWGDRLFLQFKGPMTILMSSRGARISDVLTKDDVNEIADSPAGAIPAAVDLATKPKTDTTTMPKRVEPTVKVNVASVGPDGKVHIADATNAEDSEKSK</sequence>
<dbReference type="InterPro" id="IPR036983">
    <property type="entry name" value="AIM24_sf"/>
</dbReference>
<reference evidence="7 8" key="1">
    <citation type="submission" date="2023-01" db="EMBL/GenBank/DDBJ databases">
        <title>Analysis of 21 Apiospora genomes using comparative genomics revels a genus with tremendous synthesis potential of carbohydrate active enzymes and secondary metabolites.</title>
        <authorList>
            <person name="Sorensen T."/>
        </authorList>
    </citation>
    <scope>NUCLEOTIDE SEQUENCE [LARGE SCALE GENOMIC DNA]</scope>
    <source>
        <strain evidence="7 8">CBS 24483</strain>
    </source>
</reference>
<dbReference type="GeneID" id="92082398"/>
<dbReference type="InterPro" id="IPR002838">
    <property type="entry name" value="AIM24"/>
</dbReference>
<dbReference type="EMBL" id="JAQQWE010000009">
    <property type="protein sequence ID" value="KAK7940727.1"/>
    <property type="molecule type" value="Genomic_DNA"/>
</dbReference>
<keyword evidence="5 6" id="KW-0496">Mitochondrion</keyword>
<dbReference type="PANTHER" id="PTHR36959:SF2">
    <property type="entry name" value="ALTERED INHERITANCE OF MITOCHONDRIA PROTEIN 24, MITOCHONDRIAL"/>
    <property type="match status" value="1"/>
</dbReference>
<evidence type="ECO:0000256" key="4">
    <source>
        <dbReference type="ARBA" id="ARBA00022946"/>
    </source>
</evidence>
<proteinExistence type="inferred from homology"/>
<dbReference type="Gene3D" id="3.60.160.10">
    <property type="entry name" value="Mitochondrial biogenesis AIM24"/>
    <property type="match status" value="1"/>
</dbReference>